<dbReference type="SFLD" id="SFLDG01129">
    <property type="entry name" value="C1.5:_HAD__Beta-PGM__Phosphata"/>
    <property type="match status" value="1"/>
</dbReference>
<dbReference type="SFLD" id="SFLDS00003">
    <property type="entry name" value="Haloacid_Dehalogenase"/>
    <property type="match status" value="1"/>
</dbReference>
<dbReference type="InterPro" id="IPR023198">
    <property type="entry name" value="PGP-like_dom2"/>
</dbReference>
<name>A0ABV7EEP9_9SPHN</name>
<comment type="caution">
    <text evidence="1">The sequence shown here is derived from an EMBL/GenBank/DDBJ whole genome shotgun (WGS) entry which is preliminary data.</text>
</comment>
<dbReference type="Proteomes" id="UP001595378">
    <property type="component" value="Unassembled WGS sequence"/>
</dbReference>
<sequence length="228" mass="23709">MSAPPPRLAIFDCDGTLTDGQAAVCRAMNVAFDLAGLPAPDAHQVRRIVGLSLPQAVARLAPDAAHEQLVRAVEAYKQAFRAARMDGSLHEPLFPGIAALIGGLKARGWLLGVATGKSDRGLQSTLATHGLLDHFTTLQTADRHPSKPDPAMLLAALAEAEAESGAPPAPAVMVGDTVYDMLAARAAGIAAIGVAWGYHEVQELVDAGAQSVARTADELEEMINALTP</sequence>
<dbReference type="EMBL" id="JBHRSU010000005">
    <property type="protein sequence ID" value="MFC3100318.1"/>
    <property type="molecule type" value="Genomic_DNA"/>
</dbReference>
<dbReference type="InterPro" id="IPR023214">
    <property type="entry name" value="HAD_sf"/>
</dbReference>
<accession>A0ABV7EEP9</accession>
<dbReference type="InterPro" id="IPR050155">
    <property type="entry name" value="HAD-like_hydrolase_sf"/>
</dbReference>
<keyword evidence="2" id="KW-1185">Reference proteome</keyword>
<dbReference type="InterPro" id="IPR041492">
    <property type="entry name" value="HAD_2"/>
</dbReference>
<gene>
    <name evidence="1" type="ORF">ACFODK_05365</name>
</gene>
<proteinExistence type="predicted"/>
<reference evidence="2" key="1">
    <citation type="journal article" date="2019" name="Int. J. Syst. Evol. Microbiol.">
        <title>The Global Catalogue of Microorganisms (GCM) 10K type strain sequencing project: providing services to taxonomists for standard genome sequencing and annotation.</title>
        <authorList>
            <consortium name="The Broad Institute Genomics Platform"/>
            <consortium name="The Broad Institute Genome Sequencing Center for Infectious Disease"/>
            <person name="Wu L."/>
            <person name="Ma J."/>
        </authorList>
    </citation>
    <scope>NUCLEOTIDE SEQUENCE [LARGE SCALE GENOMIC DNA]</scope>
    <source>
        <strain evidence="2">KCTC 52606</strain>
    </source>
</reference>
<dbReference type="GO" id="GO:0016787">
    <property type="term" value="F:hydrolase activity"/>
    <property type="evidence" value="ECO:0007669"/>
    <property type="project" value="UniProtKB-KW"/>
</dbReference>
<evidence type="ECO:0000313" key="1">
    <source>
        <dbReference type="EMBL" id="MFC3100318.1"/>
    </source>
</evidence>
<evidence type="ECO:0000313" key="2">
    <source>
        <dbReference type="Proteomes" id="UP001595378"/>
    </source>
</evidence>
<dbReference type="SFLD" id="SFLDG01135">
    <property type="entry name" value="C1.5.6:_HAD__Beta-PGM__Phospha"/>
    <property type="match status" value="1"/>
</dbReference>
<dbReference type="SUPFAM" id="SSF56784">
    <property type="entry name" value="HAD-like"/>
    <property type="match status" value="1"/>
</dbReference>
<dbReference type="InterPro" id="IPR036412">
    <property type="entry name" value="HAD-like_sf"/>
</dbReference>
<dbReference type="PANTHER" id="PTHR43434:SF24">
    <property type="entry name" value="HYDROLASE-RELATED"/>
    <property type="match status" value="1"/>
</dbReference>
<dbReference type="PANTHER" id="PTHR43434">
    <property type="entry name" value="PHOSPHOGLYCOLATE PHOSPHATASE"/>
    <property type="match status" value="1"/>
</dbReference>
<organism evidence="1 2">
    <name type="scientific">Alteraurantiacibacter lauratis</name>
    <dbReference type="NCBI Taxonomy" id="2054627"/>
    <lineage>
        <taxon>Bacteria</taxon>
        <taxon>Pseudomonadati</taxon>
        <taxon>Pseudomonadota</taxon>
        <taxon>Alphaproteobacteria</taxon>
        <taxon>Sphingomonadales</taxon>
        <taxon>Erythrobacteraceae</taxon>
        <taxon>Alteraurantiacibacter</taxon>
    </lineage>
</organism>
<dbReference type="Gene3D" id="1.10.150.240">
    <property type="entry name" value="Putative phosphatase, domain 2"/>
    <property type="match status" value="1"/>
</dbReference>
<dbReference type="RefSeq" id="WP_336917579.1">
    <property type="nucleotide sequence ID" value="NZ_JBANRN010000002.1"/>
</dbReference>
<dbReference type="Pfam" id="PF13419">
    <property type="entry name" value="HAD_2"/>
    <property type="match status" value="1"/>
</dbReference>
<keyword evidence="1" id="KW-0378">Hydrolase</keyword>
<dbReference type="InterPro" id="IPR006439">
    <property type="entry name" value="HAD-SF_hydro_IA"/>
</dbReference>
<dbReference type="NCBIfam" id="TIGR01549">
    <property type="entry name" value="HAD-SF-IA-v1"/>
    <property type="match status" value="1"/>
</dbReference>
<dbReference type="Gene3D" id="3.40.50.1000">
    <property type="entry name" value="HAD superfamily/HAD-like"/>
    <property type="match status" value="1"/>
</dbReference>
<protein>
    <submittedName>
        <fullName evidence="1">HAD-IA family hydrolase</fullName>
    </submittedName>
</protein>